<dbReference type="AlphaFoldDB" id="A0AAX3EAF5"/>
<dbReference type="InterPro" id="IPR005670">
    <property type="entry name" value="PstB-like"/>
</dbReference>
<evidence type="ECO:0000256" key="6">
    <source>
        <dbReference type="ARBA" id="ARBA00038781"/>
    </source>
</evidence>
<dbReference type="Pfam" id="PF00005">
    <property type="entry name" value="ABC_tran"/>
    <property type="match status" value="1"/>
</dbReference>
<comment type="subcellular location">
    <subcellularLocation>
        <location evidence="1">Cell membrane</location>
        <topology evidence="1">Peripheral membrane protein</topology>
    </subcellularLocation>
</comment>
<comment type="similarity">
    <text evidence="5">Belongs to the ABC transporter superfamily. Sulfate/tungstate importer (TC 3.A.1.6) family.</text>
</comment>
<evidence type="ECO:0000313" key="12">
    <source>
        <dbReference type="EMBL" id="UYU19209.1"/>
    </source>
</evidence>
<dbReference type="CDD" id="cd03260">
    <property type="entry name" value="ABC_PstB_phosphate_transporter"/>
    <property type="match status" value="1"/>
</dbReference>
<accession>A0AAX3EAF5</accession>
<dbReference type="InterPro" id="IPR050093">
    <property type="entry name" value="ABC_SmlMolc_Importer"/>
</dbReference>
<organism evidence="12 13">
    <name type="scientific">Methanoculleus submarinus</name>
    <dbReference type="NCBI Taxonomy" id="204050"/>
    <lineage>
        <taxon>Archaea</taxon>
        <taxon>Methanobacteriati</taxon>
        <taxon>Methanobacteriota</taxon>
        <taxon>Stenosarchaea group</taxon>
        <taxon>Methanomicrobia</taxon>
        <taxon>Methanomicrobiales</taxon>
        <taxon>Methanomicrobiaceae</taxon>
        <taxon>Methanoculleus</taxon>
    </lineage>
</organism>
<dbReference type="SMART" id="SM00382">
    <property type="entry name" value="AAA"/>
    <property type="match status" value="1"/>
</dbReference>
<name>A0AAX3EAF5_9EURY</name>
<dbReference type="KEGG" id="msum:OH143_03725"/>
<evidence type="ECO:0000256" key="4">
    <source>
        <dbReference type="ARBA" id="ARBA00022840"/>
    </source>
</evidence>
<gene>
    <name evidence="12" type="ORF">OH143_03725</name>
</gene>
<proteinExistence type="inferred from homology"/>
<evidence type="ECO:0000256" key="1">
    <source>
        <dbReference type="ARBA" id="ARBA00004202"/>
    </source>
</evidence>
<comment type="catalytic activity">
    <reaction evidence="9">
        <text>tungstate(in) + ATP + H2O = tungstate(out) + ADP + phosphate + H(+)</text>
        <dbReference type="Rhea" id="RHEA:35027"/>
        <dbReference type="ChEBI" id="CHEBI:15377"/>
        <dbReference type="ChEBI" id="CHEBI:15378"/>
        <dbReference type="ChEBI" id="CHEBI:30616"/>
        <dbReference type="ChEBI" id="CHEBI:43474"/>
        <dbReference type="ChEBI" id="CHEBI:46502"/>
        <dbReference type="ChEBI" id="CHEBI:456216"/>
        <dbReference type="EC" id="7.3.2.6"/>
    </reaction>
</comment>
<dbReference type="GeneID" id="76729971"/>
<dbReference type="EMBL" id="CP109831">
    <property type="protein sequence ID" value="UYU19209.1"/>
    <property type="molecule type" value="Genomic_DNA"/>
</dbReference>
<dbReference type="GO" id="GO:0005315">
    <property type="term" value="F:phosphate transmembrane transporter activity"/>
    <property type="evidence" value="ECO:0007669"/>
    <property type="project" value="InterPro"/>
</dbReference>
<reference evidence="12" key="1">
    <citation type="submission" date="2022-10" db="EMBL/GenBank/DDBJ databases">
        <title>Complete genome of Methanoculleus submarinus DSM 15122.</title>
        <authorList>
            <person name="Chen S.-C."/>
            <person name="Lai S.-J."/>
            <person name="You Y.-T."/>
        </authorList>
    </citation>
    <scope>NUCLEOTIDE SEQUENCE</scope>
    <source>
        <strain evidence="12">DSM 15122</strain>
    </source>
</reference>
<protein>
    <recommendedName>
        <fullName evidence="8">Molybdate/tungstate import ATP-binding protein WtpC</fullName>
        <ecNumber evidence="7">7.3.2.6</ecNumber>
    </recommendedName>
</protein>
<dbReference type="InterPro" id="IPR027417">
    <property type="entry name" value="P-loop_NTPase"/>
</dbReference>
<dbReference type="Proteomes" id="UP001156196">
    <property type="component" value="Chromosome"/>
</dbReference>
<dbReference type="EC" id="7.3.2.6" evidence="7"/>
<dbReference type="Pfam" id="PF08402">
    <property type="entry name" value="TOBE_2"/>
    <property type="match status" value="1"/>
</dbReference>
<dbReference type="PANTHER" id="PTHR42781:SF9">
    <property type="entry name" value="AMINO ACID ABC TRANSPORTER, ATP-BINDING PROTEIN-RELATED"/>
    <property type="match status" value="1"/>
</dbReference>
<dbReference type="InterPro" id="IPR013611">
    <property type="entry name" value="Transp-assoc_OB_typ2"/>
</dbReference>
<evidence type="ECO:0000256" key="5">
    <source>
        <dbReference type="ARBA" id="ARBA00038307"/>
    </source>
</evidence>
<comment type="subunit">
    <text evidence="6">The complex is composed of two ATP-binding proteins (WtpC), two transmembrane proteins (WtpB) and a solute-binding protein (WtpA).</text>
</comment>
<dbReference type="RefSeq" id="WP_011844729.1">
    <property type="nucleotide sequence ID" value="NZ_CP109831.1"/>
</dbReference>
<dbReference type="InterPro" id="IPR008995">
    <property type="entry name" value="Mo/tungstate-bd_C_term_dom"/>
</dbReference>
<dbReference type="GO" id="GO:0015689">
    <property type="term" value="P:molybdate ion transport"/>
    <property type="evidence" value="ECO:0007669"/>
    <property type="project" value="InterPro"/>
</dbReference>
<dbReference type="GO" id="GO:0016887">
    <property type="term" value="F:ATP hydrolysis activity"/>
    <property type="evidence" value="ECO:0007669"/>
    <property type="project" value="InterPro"/>
</dbReference>
<evidence type="ECO:0000256" key="2">
    <source>
        <dbReference type="ARBA" id="ARBA00022448"/>
    </source>
</evidence>
<dbReference type="SUPFAM" id="SSF52540">
    <property type="entry name" value="P-loop containing nucleoside triphosphate hydrolases"/>
    <property type="match status" value="1"/>
</dbReference>
<dbReference type="Gene3D" id="2.40.50.100">
    <property type="match status" value="1"/>
</dbReference>
<evidence type="ECO:0000256" key="8">
    <source>
        <dbReference type="ARBA" id="ARBA00041133"/>
    </source>
</evidence>
<evidence type="ECO:0000256" key="3">
    <source>
        <dbReference type="ARBA" id="ARBA00022741"/>
    </source>
</evidence>
<dbReference type="GO" id="GO:0005524">
    <property type="term" value="F:ATP binding"/>
    <property type="evidence" value="ECO:0007669"/>
    <property type="project" value="UniProtKB-KW"/>
</dbReference>
<dbReference type="InterPro" id="IPR004606">
    <property type="entry name" value="Mop_domain"/>
</dbReference>
<keyword evidence="2" id="KW-0813">Transport</keyword>
<dbReference type="GO" id="GO:0043190">
    <property type="term" value="C:ATP-binding cassette (ABC) transporter complex"/>
    <property type="evidence" value="ECO:0007669"/>
    <property type="project" value="InterPro"/>
</dbReference>
<dbReference type="InterPro" id="IPR003593">
    <property type="entry name" value="AAA+_ATPase"/>
</dbReference>
<dbReference type="SUPFAM" id="SSF50331">
    <property type="entry name" value="MOP-like"/>
    <property type="match status" value="1"/>
</dbReference>
<dbReference type="InterPro" id="IPR017871">
    <property type="entry name" value="ABC_transporter-like_CS"/>
</dbReference>
<evidence type="ECO:0000256" key="9">
    <source>
        <dbReference type="ARBA" id="ARBA00047936"/>
    </source>
</evidence>
<dbReference type="PROSITE" id="PS50893">
    <property type="entry name" value="ABC_TRANSPORTER_2"/>
    <property type="match status" value="1"/>
</dbReference>
<dbReference type="GO" id="GO:0035435">
    <property type="term" value="P:phosphate ion transmembrane transport"/>
    <property type="evidence" value="ECO:0007669"/>
    <property type="project" value="InterPro"/>
</dbReference>
<keyword evidence="3" id="KW-0547">Nucleotide-binding</keyword>
<sequence length="365" mass="38717">MIELDNVSKNFGDTGVLDGVTGEVNRGEIFAVIGPSGAGKSTLLRLIDLLDTPTGGAIRVGGTDIHAEREKSLSIRRMMGMVFQKPAVFNATVAENIAVGLRFRGASKSESHSRIEEALDMVGLVGYGERRARTLSGGEMQRVALARAMVIEPEILLLDEPTANLDPVSVATIEDLVVRINRDLGTTIVFSTHDMYQGQRLAHRIGVLMTGVFSQVGTPREVFTLPASRDVARFVGIENIVEGGVVEGGDGTAVVDAGGVRVRARSPASTGERVTLCIRSEDLRIAAPSLNTSGRNTLPGTVTSIVPRGPFSRVTVDCGVPLSSVLSWKAVDALDIREGSRVSVSFAPESVHVVRGVNHRGSGRG</sequence>
<evidence type="ECO:0000313" key="13">
    <source>
        <dbReference type="Proteomes" id="UP001156196"/>
    </source>
</evidence>
<dbReference type="GeneID" id="4846405"/>
<dbReference type="GO" id="GO:1901238">
    <property type="term" value="F:ABC-type tungstate transporter activity"/>
    <property type="evidence" value="ECO:0007669"/>
    <property type="project" value="UniProtKB-EC"/>
</dbReference>
<dbReference type="InterPro" id="IPR003439">
    <property type="entry name" value="ABC_transporter-like_ATP-bd"/>
</dbReference>
<dbReference type="PROSITE" id="PS51866">
    <property type="entry name" value="MOP"/>
    <property type="match status" value="1"/>
</dbReference>
<dbReference type="PANTHER" id="PTHR42781">
    <property type="entry name" value="SPERMIDINE/PUTRESCINE IMPORT ATP-BINDING PROTEIN POTA"/>
    <property type="match status" value="1"/>
</dbReference>
<feature type="domain" description="ABC transporter" evidence="10">
    <location>
        <begin position="2"/>
        <end position="235"/>
    </location>
</feature>
<dbReference type="Gene3D" id="3.40.50.300">
    <property type="entry name" value="P-loop containing nucleotide triphosphate hydrolases"/>
    <property type="match status" value="1"/>
</dbReference>
<dbReference type="PROSITE" id="PS00211">
    <property type="entry name" value="ABC_TRANSPORTER_1"/>
    <property type="match status" value="1"/>
</dbReference>
<evidence type="ECO:0000256" key="7">
    <source>
        <dbReference type="ARBA" id="ARBA00039025"/>
    </source>
</evidence>
<feature type="domain" description="Mop" evidence="11">
    <location>
        <begin position="291"/>
        <end position="355"/>
    </location>
</feature>
<evidence type="ECO:0000259" key="11">
    <source>
        <dbReference type="PROSITE" id="PS51866"/>
    </source>
</evidence>
<keyword evidence="13" id="KW-1185">Reference proteome</keyword>
<keyword evidence="4 12" id="KW-0067">ATP-binding</keyword>
<evidence type="ECO:0000259" key="10">
    <source>
        <dbReference type="PROSITE" id="PS50893"/>
    </source>
</evidence>